<dbReference type="Pfam" id="PF14512">
    <property type="entry name" value="TM1586_NiRdase"/>
    <property type="match status" value="1"/>
</dbReference>
<name>A0A644YY58_9ZZZZ</name>
<reference evidence="4" key="1">
    <citation type="submission" date="2019-08" db="EMBL/GenBank/DDBJ databases">
        <authorList>
            <person name="Kucharzyk K."/>
            <person name="Murdoch R.W."/>
            <person name="Higgins S."/>
            <person name="Loffler F."/>
        </authorList>
    </citation>
    <scope>NUCLEOTIDE SEQUENCE</scope>
</reference>
<dbReference type="SUPFAM" id="SSF55469">
    <property type="entry name" value="FMN-dependent nitroreductase-like"/>
    <property type="match status" value="1"/>
</dbReference>
<dbReference type="InterPro" id="IPR000415">
    <property type="entry name" value="Nitroreductase-like"/>
</dbReference>
<evidence type="ECO:0000256" key="2">
    <source>
        <dbReference type="ARBA" id="ARBA00023002"/>
    </source>
</evidence>
<dbReference type="AlphaFoldDB" id="A0A644YY58"/>
<comment type="caution">
    <text evidence="4">The sequence shown here is derived from an EMBL/GenBank/DDBJ whole genome shotgun (WGS) entry which is preliminary data.</text>
</comment>
<dbReference type="EMBL" id="VSSQ01006062">
    <property type="protein sequence ID" value="MPM31403.1"/>
    <property type="molecule type" value="Genomic_DNA"/>
</dbReference>
<keyword evidence="2" id="KW-0560">Oxidoreductase</keyword>
<protein>
    <recommendedName>
        <fullName evidence="3">Putative nitroreductase TM1586 domain-containing protein</fullName>
    </recommendedName>
</protein>
<dbReference type="Gene3D" id="3.40.109.10">
    <property type="entry name" value="NADH Oxidase"/>
    <property type="match status" value="1"/>
</dbReference>
<evidence type="ECO:0000256" key="1">
    <source>
        <dbReference type="ARBA" id="ARBA00007118"/>
    </source>
</evidence>
<evidence type="ECO:0000313" key="4">
    <source>
        <dbReference type="EMBL" id="MPM31403.1"/>
    </source>
</evidence>
<dbReference type="GO" id="GO:0016491">
    <property type="term" value="F:oxidoreductase activity"/>
    <property type="evidence" value="ECO:0007669"/>
    <property type="project" value="UniProtKB-KW"/>
</dbReference>
<dbReference type="InterPro" id="IPR029478">
    <property type="entry name" value="TM1586_NiRdase"/>
</dbReference>
<organism evidence="4">
    <name type="scientific">bioreactor metagenome</name>
    <dbReference type="NCBI Taxonomy" id="1076179"/>
    <lineage>
        <taxon>unclassified sequences</taxon>
        <taxon>metagenomes</taxon>
        <taxon>ecological metagenomes</taxon>
    </lineage>
</organism>
<evidence type="ECO:0000259" key="3">
    <source>
        <dbReference type="Pfam" id="PF14512"/>
    </source>
</evidence>
<dbReference type="PANTHER" id="PTHR43673">
    <property type="entry name" value="NAD(P)H NITROREDUCTASE YDGI-RELATED"/>
    <property type="match status" value="1"/>
</dbReference>
<accession>A0A644YY58</accession>
<gene>
    <name evidence="4" type="ORF">SDC9_77958</name>
</gene>
<sequence length="282" mass="31148">MNLDFPVEQTVKLRHSVSTYQQAKPISQTDKEQLMAYADALSNPFGVPVSFHLLETKDSNAKKLGTYGVIKGTKVYIGVTVPTGALSLEAAGYTFENLVLYATNLGIGTCWLAGTFDRNTFASAIGVKENEQFPAISPIGYAAEKRSLTESVFRKTLSADKRKNWSELFFRDSFDTPLTKADAGEYALPLELLRLAPSAANKQPWRILQSNGAYHFYGQIDSSKADKHSVTIERVDVGIGASHFHLAALEKGLSGTFEKLTDVNIPSPKDLRYLFSWIPEKE</sequence>
<dbReference type="PANTHER" id="PTHR43673:SF10">
    <property type="entry name" value="NADH DEHYDROGENASE_NAD(P)H NITROREDUCTASE XCC3605-RELATED"/>
    <property type="match status" value="1"/>
</dbReference>
<proteinExistence type="inferred from homology"/>
<comment type="similarity">
    <text evidence="1">Belongs to the nitroreductase family.</text>
</comment>
<dbReference type="Gene3D" id="3.40.109.30">
    <property type="entry name" value="putative nitroreductase (tm1586), domain 2"/>
    <property type="match status" value="1"/>
</dbReference>
<feature type="domain" description="Putative nitroreductase TM1586" evidence="3">
    <location>
        <begin position="9"/>
        <end position="248"/>
    </location>
</feature>